<sequence length="502" mass="57157">MFFVTLYIMTTILLSFEKQVSSQQWLTETNRQVYAQNKSQLSLEWKLDKQGQKIFYATWKLVDETNTPLQTLLSVDAKGNMIVASSTKTVCNPVKLFVDYLNITFLSLDQSIDNQIFVSIDFNGLAVPLTDLVYINYVAPLKFTQNLPPNVTYIEDSKSSKNISFTVVAKGNPKPSLYWKFNQKNITSYADFVLSSEELPFDGEYMSIRNVLFIKQIKVENIGVISVLLKYGDETQQSPQIEEYVKIDVWYPPKEVVLTSNLTTFFVLTNYFVNLTCSAGGNPPPRYTISKADTIIFNSLENSVVTYLDPYEDSLASFLCIAENIVGKNQSNVLNIRVFNGSDYIRQDYDTGGNEWWIYYLVIVAVTLVVFIGFVGTIFVVRRKMRSMNIMQQTSQLRFRSNRSNYERAAMRNNRPNHGYDLNQRGAPDGQRDTNVYSTGSIIKSSKTAPISTIDNEYNFGGVVRKNSVQPLPLKDLNNPNVTDELSDKSLVSSYQNNGFHY</sequence>
<evidence type="ECO:0000256" key="2">
    <source>
        <dbReference type="SAM" id="Phobius"/>
    </source>
</evidence>
<dbReference type="InterPro" id="IPR036179">
    <property type="entry name" value="Ig-like_dom_sf"/>
</dbReference>
<keyword evidence="4" id="KW-1185">Reference proteome</keyword>
<dbReference type="RefSeq" id="XP_065645109.1">
    <property type="nucleotide sequence ID" value="XM_065789037.1"/>
</dbReference>
<gene>
    <name evidence="5" type="primary">LOC100208827</name>
</gene>
<name>A0ABM4B8A5_HYDVU</name>
<keyword evidence="2" id="KW-1133">Transmembrane helix</keyword>
<dbReference type="Proteomes" id="UP001652625">
    <property type="component" value="Chromosome 01"/>
</dbReference>
<keyword evidence="2" id="KW-0812">Transmembrane</keyword>
<proteinExistence type="predicted"/>
<reference evidence="5" key="2">
    <citation type="submission" date="2025-08" db="UniProtKB">
        <authorList>
            <consortium name="RefSeq"/>
        </authorList>
    </citation>
    <scope>IDENTIFICATION</scope>
</reference>
<keyword evidence="2" id="KW-0472">Membrane</keyword>
<feature type="transmembrane region" description="Helical" evidence="2">
    <location>
        <begin position="356"/>
        <end position="381"/>
    </location>
</feature>
<keyword evidence="3" id="KW-0732">Signal</keyword>
<evidence type="ECO:0000313" key="5">
    <source>
        <dbReference type="RefSeq" id="XP_065645109.1"/>
    </source>
</evidence>
<evidence type="ECO:0000313" key="4">
    <source>
        <dbReference type="Proteomes" id="UP001652625"/>
    </source>
</evidence>
<evidence type="ECO:0000256" key="1">
    <source>
        <dbReference type="SAM" id="MobiDB-lite"/>
    </source>
</evidence>
<dbReference type="SUPFAM" id="SSF48726">
    <property type="entry name" value="Immunoglobulin"/>
    <property type="match status" value="2"/>
</dbReference>
<dbReference type="InterPro" id="IPR013783">
    <property type="entry name" value="Ig-like_fold"/>
</dbReference>
<feature type="chain" id="PRO_5046889306" evidence="3">
    <location>
        <begin position="23"/>
        <end position="502"/>
    </location>
</feature>
<dbReference type="CDD" id="cd00096">
    <property type="entry name" value="Ig"/>
    <property type="match status" value="1"/>
</dbReference>
<accession>A0ABM4B8A5</accession>
<dbReference type="GeneID" id="100208827"/>
<feature type="region of interest" description="Disordered" evidence="1">
    <location>
        <begin position="411"/>
        <end position="432"/>
    </location>
</feature>
<reference evidence="4" key="1">
    <citation type="submission" date="2025-05" db="UniProtKB">
        <authorList>
            <consortium name="RefSeq"/>
        </authorList>
    </citation>
    <scope>NUCLEOTIDE SEQUENCE [LARGE SCALE GENOMIC DNA]</scope>
</reference>
<evidence type="ECO:0000256" key="3">
    <source>
        <dbReference type="SAM" id="SignalP"/>
    </source>
</evidence>
<organism evidence="4 5">
    <name type="scientific">Hydra vulgaris</name>
    <name type="common">Hydra</name>
    <name type="synonym">Hydra attenuata</name>
    <dbReference type="NCBI Taxonomy" id="6087"/>
    <lineage>
        <taxon>Eukaryota</taxon>
        <taxon>Metazoa</taxon>
        <taxon>Cnidaria</taxon>
        <taxon>Hydrozoa</taxon>
        <taxon>Hydroidolina</taxon>
        <taxon>Anthoathecata</taxon>
        <taxon>Aplanulata</taxon>
        <taxon>Hydridae</taxon>
        <taxon>Hydra</taxon>
    </lineage>
</organism>
<dbReference type="Gene3D" id="2.60.40.10">
    <property type="entry name" value="Immunoglobulins"/>
    <property type="match status" value="2"/>
</dbReference>
<protein>
    <submittedName>
        <fullName evidence="5">Uncharacterized protein LOC100208827 isoform X3</fullName>
    </submittedName>
</protein>
<feature type="signal peptide" evidence="3">
    <location>
        <begin position="1"/>
        <end position="22"/>
    </location>
</feature>